<feature type="region of interest" description="Disordered" evidence="6">
    <location>
        <begin position="231"/>
        <end position="291"/>
    </location>
</feature>
<keyword evidence="3" id="KW-0863">Zinc-finger</keyword>
<dbReference type="Gene3D" id="3.30.1740.10">
    <property type="entry name" value="Zinc finger, PARP-type"/>
    <property type="match status" value="2"/>
</dbReference>
<sequence>MDNKGPKWRLEQANSGQAICNQAACKRNKVKIVKGELRIGTHTLYDDGESTRWYMAWRHWGCATKHQIAGLKEITGDDPTKAPGYDRLSPESQEQVRLAFEEGKPVDKDFKGIREDLAKDARKYAKEYTDVSFYKIDVARRVCACRGGNCLDKNLKITKGELRLGLSIPFDGEHETMVYKHWICMSTYDLEQVLIRAGEDSIDGVGFLPVDFEEVVTKTFETRKIVEPPERRIESPKKPKKVKAKKPVVKKEMEEEDAEAFEAATKAEEPEQKLDMKPEDTASPPLPAKNVPSMRDQVEEMVGSPKVASVTVKMEEAEGDGSIKIGDTTAPVAEPKAKKSRAKKRSIKEVDASSEEEPEYIPKKSRSRSIPFKGAVGLA</sequence>
<evidence type="ECO:0000256" key="2">
    <source>
        <dbReference type="ARBA" id="ARBA00022723"/>
    </source>
</evidence>
<dbReference type="GeneID" id="29108915"/>
<dbReference type="InterPro" id="IPR001510">
    <property type="entry name" value="Znf_PARP"/>
</dbReference>
<name>A0A177E185_ALTAL</name>
<dbReference type="VEuPathDB" id="FungiDB:CC77DRAFT_1005107"/>
<keyword evidence="5" id="KW-0539">Nucleus</keyword>
<feature type="domain" description="PARP-type" evidence="7">
    <location>
        <begin position="18"/>
        <end position="104"/>
    </location>
</feature>
<dbReference type="GO" id="GO:0008270">
    <property type="term" value="F:zinc ion binding"/>
    <property type="evidence" value="ECO:0007669"/>
    <property type="project" value="UniProtKB-KW"/>
</dbReference>
<evidence type="ECO:0000313" key="8">
    <source>
        <dbReference type="EMBL" id="OAG25508.1"/>
    </source>
</evidence>
<evidence type="ECO:0000256" key="5">
    <source>
        <dbReference type="ARBA" id="ARBA00023242"/>
    </source>
</evidence>
<evidence type="ECO:0000259" key="7">
    <source>
        <dbReference type="PROSITE" id="PS50064"/>
    </source>
</evidence>
<reference evidence="8 9" key="1">
    <citation type="submission" date="2016-05" db="EMBL/GenBank/DDBJ databases">
        <title>Comparative analysis of secretome profiles of manganese(II)-oxidizing ascomycete fungi.</title>
        <authorList>
            <consortium name="DOE Joint Genome Institute"/>
            <person name="Zeiner C.A."/>
            <person name="Purvine S.O."/>
            <person name="Zink E.M."/>
            <person name="Wu S."/>
            <person name="Pasa-Tolic L."/>
            <person name="Chaput D.L."/>
            <person name="Haridas S."/>
            <person name="Grigoriev I.V."/>
            <person name="Santelli C.M."/>
            <person name="Hansel C.M."/>
        </authorList>
    </citation>
    <scope>NUCLEOTIDE SEQUENCE [LARGE SCALE GENOMIC DNA]</scope>
    <source>
        <strain evidence="8 9">SRC1lrK2f</strain>
    </source>
</reference>
<dbReference type="GO" id="GO:0005634">
    <property type="term" value="C:nucleus"/>
    <property type="evidence" value="ECO:0007669"/>
    <property type="project" value="UniProtKB-SubCell"/>
</dbReference>
<dbReference type="Pfam" id="PF00645">
    <property type="entry name" value="zf-PARP"/>
    <property type="match status" value="1"/>
</dbReference>
<evidence type="ECO:0000256" key="3">
    <source>
        <dbReference type="ARBA" id="ARBA00022771"/>
    </source>
</evidence>
<keyword evidence="2" id="KW-0479">Metal-binding</keyword>
<feature type="compositionally biased region" description="Basic and acidic residues" evidence="6">
    <location>
        <begin position="265"/>
        <end position="280"/>
    </location>
</feature>
<keyword evidence="4" id="KW-0862">Zinc</keyword>
<feature type="compositionally biased region" description="Basic residues" evidence="6">
    <location>
        <begin position="238"/>
        <end position="248"/>
    </location>
</feature>
<dbReference type="GO" id="GO:0003677">
    <property type="term" value="F:DNA binding"/>
    <property type="evidence" value="ECO:0007669"/>
    <property type="project" value="InterPro"/>
</dbReference>
<dbReference type="SUPFAM" id="SSF57716">
    <property type="entry name" value="Glucocorticoid receptor-like (DNA-binding domain)"/>
    <property type="match status" value="1"/>
</dbReference>
<evidence type="ECO:0000256" key="4">
    <source>
        <dbReference type="ARBA" id="ARBA00022833"/>
    </source>
</evidence>
<dbReference type="PROSITE" id="PS50064">
    <property type="entry name" value="ZF_PARP_2"/>
    <property type="match status" value="1"/>
</dbReference>
<protein>
    <submittedName>
        <fullName evidence="8">Zf-PARP-domain-containing protein</fullName>
    </submittedName>
</protein>
<keyword evidence="9" id="KW-1185">Reference proteome</keyword>
<proteinExistence type="predicted"/>
<evidence type="ECO:0000256" key="1">
    <source>
        <dbReference type="ARBA" id="ARBA00004123"/>
    </source>
</evidence>
<dbReference type="KEGG" id="aalt:CC77DRAFT_1005107"/>
<dbReference type="AlphaFoldDB" id="A0A177E185"/>
<dbReference type="Proteomes" id="UP000077248">
    <property type="component" value="Unassembled WGS sequence"/>
</dbReference>
<evidence type="ECO:0000313" key="9">
    <source>
        <dbReference type="Proteomes" id="UP000077248"/>
    </source>
</evidence>
<accession>A0A177E185</accession>
<dbReference type="RefSeq" id="XP_018390929.1">
    <property type="nucleotide sequence ID" value="XM_018523321.1"/>
</dbReference>
<dbReference type="OMA" id="RWYMAWR"/>
<dbReference type="SMART" id="SM01336">
    <property type="entry name" value="zf-PARP"/>
    <property type="match status" value="2"/>
</dbReference>
<dbReference type="InterPro" id="IPR036957">
    <property type="entry name" value="Znf_PARP_sf"/>
</dbReference>
<gene>
    <name evidence="8" type="ORF">CC77DRAFT_1005107</name>
</gene>
<organism evidence="8 9">
    <name type="scientific">Alternaria alternata</name>
    <name type="common">Alternaria rot fungus</name>
    <name type="synonym">Torula alternata</name>
    <dbReference type="NCBI Taxonomy" id="5599"/>
    <lineage>
        <taxon>Eukaryota</taxon>
        <taxon>Fungi</taxon>
        <taxon>Dikarya</taxon>
        <taxon>Ascomycota</taxon>
        <taxon>Pezizomycotina</taxon>
        <taxon>Dothideomycetes</taxon>
        <taxon>Pleosporomycetidae</taxon>
        <taxon>Pleosporales</taxon>
        <taxon>Pleosporineae</taxon>
        <taxon>Pleosporaceae</taxon>
        <taxon>Alternaria</taxon>
        <taxon>Alternaria sect. Alternaria</taxon>
        <taxon>Alternaria alternata complex</taxon>
    </lineage>
</organism>
<dbReference type="EMBL" id="KV441470">
    <property type="protein sequence ID" value="OAG25508.1"/>
    <property type="molecule type" value="Genomic_DNA"/>
</dbReference>
<feature type="region of interest" description="Disordered" evidence="6">
    <location>
        <begin position="315"/>
        <end position="379"/>
    </location>
</feature>
<evidence type="ECO:0000256" key="6">
    <source>
        <dbReference type="SAM" id="MobiDB-lite"/>
    </source>
</evidence>
<comment type="subcellular location">
    <subcellularLocation>
        <location evidence="1">Nucleus</location>
    </subcellularLocation>
</comment>